<dbReference type="OrthoDB" id="446759at2759"/>
<dbReference type="Proteomes" id="UP000683000">
    <property type="component" value="Unassembled WGS sequence"/>
</dbReference>
<name>A0A8I3ADN9_9AGAM</name>
<proteinExistence type="predicted"/>
<accession>A0A8I3ADN9</accession>
<evidence type="ECO:0000313" key="2">
    <source>
        <dbReference type="EMBL" id="KAG6378635.1"/>
    </source>
</evidence>
<dbReference type="AlphaFoldDB" id="A0A8I3ADN9"/>
<dbReference type="InterPro" id="IPR033411">
    <property type="entry name" value="Ribonuclease_PIN"/>
</dbReference>
<protein>
    <recommendedName>
        <fullName evidence="1">Ribonuclease PIN domain-containing protein</fullName>
    </recommendedName>
</protein>
<feature type="domain" description="Ribonuclease PIN" evidence="1">
    <location>
        <begin position="8"/>
        <end position="95"/>
    </location>
</feature>
<dbReference type="Gene3D" id="3.40.50.1010">
    <property type="entry name" value="5'-nuclease"/>
    <property type="match status" value="1"/>
</dbReference>
<reference evidence="2" key="1">
    <citation type="submission" date="2021-03" db="EMBL/GenBank/DDBJ databases">
        <title>Evolutionary innovations through gain and loss of genes in the ectomycorrhizal Boletales.</title>
        <authorList>
            <person name="Wu G."/>
            <person name="Miyauchi S."/>
            <person name="Morin E."/>
            <person name="Yang Z.-L."/>
            <person name="Xu J."/>
            <person name="Martin F.M."/>
        </authorList>
    </citation>
    <scope>NUCLEOTIDE SEQUENCE</scope>
    <source>
        <strain evidence="2">BR01</strain>
    </source>
</reference>
<sequence>MSRRCKNLVLDSGPLLSLSPLRGLADTYLTVRKCWMSSRINVHGNTFTSWDSPRVSKSASGVLIPPQSPKFAKKTGDYTVLSHADICVLALTHTLQLEENATLEKKGKR</sequence>
<dbReference type="Pfam" id="PF17146">
    <property type="entry name" value="PIN_6"/>
    <property type="match status" value="1"/>
</dbReference>
<comment type="caution">
    <text evidence="2">The sequence shown here is derived from an EMBL/GenBank/DDBJ whole genome shotgun (WGS) entry which is preliminary data.</text>
</comment>
<evidence type="ECO:0000313" key="3">
    <source>
        <dbReference type="Proteomes" id="UP000683000"/>
    </source>
</evidence>
<dbReference type="EMBL" id="JAGFBS010000006">
    <property type="protein sequence ID" value="KAG6378635.1"/>
    <property type="molecule type" value="Genomic_DNA"/>
</dbReference>
<keyword evidence="3" id="KW-1185">Reference proteome</keyword>
<evidence type="ECO:0000259" key="1">
    <source>
        <dbReference type="Pfam" id="PF17146"/>
    </source>
</evidence>
<organism evidence="2 3">
    <name type="scientific">Boletus reticuloceps</name>
    <dbReference type="NCBI Taxonomy" id="495285"/>
    <lineage>
        <taxon>Eukaryota</taxon>
        <taxon>Fungi</taxon>
        <taxon>Dikarya</taxon>
        <taxon>Basidiomycota</taxon>
        <taxon>Agaricomycotina</taxon>
        <taxon>Agaricomycetes</taxon>
        <taxon>Agaricomycetidae</taxon>
        <taxon>Boletales</taxon>
        <taxon>Boletineae</taxon>
        <taxon>Boletaceae</taxon>
        <taxon>Boletoideae</taxon>
        <taxon>Boletus</taxon>
    </lineage>
</organism>
<gene>
    <name evidence="2" type="ORF">JVT61DRAFT_12905</name>
</gene>